<feature type="transmembrane region" description="Helical" evidence="4">
    <location>
        <begin position="445"/>
        <end position="464"/>
    </location>
</feature>
<dbReference type="PANTHER" id="PTHR10809">
    <property type="entry name" value="VESICLE-ASSOCIATED MEMBRANE PROTEIN-ASSOCIATED PROTEIN"/>
    <property type="match status" value="1"/>
</dbReference>
<evidence type="ECO:0000256" key="2">
    <source>
        <dbReference type="SAM" id="Coils"/>
    </source>
</evidence>
<feature type="compositionally biased region" description="Basic and acidic residues" evidence="3">
    <location>
        <begin position="196"/>
        <end position="207"/>
    </location>
</feature>
<feature type="coiled-coil region" evidence="2">
    <location>
        <begin position="389"/>
        <end position="416"/>
    </location>
</feature>
<dbReference type="Pfam" id="PF00635">
    <property type="entry name" value="Motile_Sperm"/>
    <property type="match status" value="1"/>
</dbReference>
<dbReference type="AlphaFoldDB" id="A0AA35YJI3"/>
<dbReference type="GO" id="GO:0061817">
    <property type="term" value="P:endoplasmic reticulum-plasma membrane tethering"/>
    <property type="evidence" value="ECO:0007669"/>
    <property type="project" value="TreeGrafter"/>
</dbReference>
<feature type="compositionally biased region" description="Basic and acidic residues" evidence="3">
    <location>
        <begin position="214"/>
        <end position="243"/>
    </location>
</feature>
<evidence type="ECO:0000313" key="7">
    <source>
        <dbReference type="Proteomes" id="UP001177003"/>
    </source>
</evidence>
<dbReference type="FunFam" id="2.60.40.10:FF:000813">
    <property type="entry name" value="Vesicle-associated protein 1-1"/>
    <property type="match status" value="1"/>
</dbReference>
<feature type="compositionally biased region" description="Basic and acidic residues" evidence="3">
    <location>
        <begin position="151"/>
        <end position="169"/>
    </location>
</feature>
<feature type="domain" description="MSP" evidence="5">
    <location>
        <begin position="21"/>
        <end position="142"/>
    </location>
</feature>
<evidence type="ECO:0000256" key="1">
    <source>
        <dbReference type="ARBA" id="ARBA00008932"/>
    </source>
</evidence>
<dbReference type="InterPro" id="IPR008962">
    <property type="entry name" value="PapD-like_sf"/>
</dbReference>
<feature type="compositionally biased region" description="Basic and acidic residues" evidence="3">
    <location>
        <begin position="301"/>
        <end position="330"/>
    </location>
</feature>
<dbReference type="GO" id="GO:0090158">
    <property type="term" value="P:endoplasmic reticulum membrane organization"/>
    <property type="evidence" value="ECO:0007669"/>
    <property type="project" value="TreeGrafter"/>
</dbReference>
<dbReference type="EMBL" id="OX465079">
    <property type="protein sequence ID" value="CAI9275058.1"/>
    <property type="molecule type" value="Genomic_DNA"/>
</dbReference>
<keyword evidence="4" id="KW-0812">Transmembrane</keyword>
<protein>
    <recommendedName>
        <fullName evidence="5">MSP domain-containing protein</fullName>
    </recommendedName>
</protein>
<feature type="compositionally biased region" description="Basic and acidic residues" evidence="3">
    <location>
        <begin position="283"/>
        <end position="294"/>
    </location>
</feature>
<dbReference type="GO" id="GO:0005886">
    <property type="term" value="C:plasma membrane"/>
    <property type="evidence" value="ECO:0007669"/>
    <property type="project" value="TreeGrafter"/>
</dbReference>
<dbReference type="SUPFAM" id="SSF49354">
    <property type="entry name" value="PapD-like"/>
    <property type="match status" value="1"/>
</dbReference>
<dbReference type="GO" id="GO:0005789">
    <property type="term" value="C:endoplasmic reticulum membrane"/>
    <property type="evidence" value="ECO:0007669"/>
    <property type="project" value="InterPro"/>
</dbReference>
<keyword evidence="4" id="KW-0472">Membrane</keyword>
<reference evidence="6" key="1">
    <citation type="submission" date="2023-04" db="EMBL/GenBank/DDBJ databases">
        <authorList>
            <person name="Vijverberg K."/>
            <person name="Xiong W."/>
            <person name="Schranz E."/>
        </authorList>
    </citation>
    <scope>NUCLEOTIDE SEQUENCE</scope>
</reference>
<gene>
    <name evidence="6" type="ORF">LSALG_LOCUS15100</name>
</gene>
<dbReference type="InterPro" id="IPR016763">
    <property type="entry name" value="VAP"/>
</dbReference>
<dbReference type="Gene3D" id="2.60.40.10">
    <property type="entry name" value="Immunoglobulins"/>
    <property type="match status" value="1"/>
</dbReference>
<dbReference type="InterPro" id="IPR013783">
    <property type="entry name" value="Ig-like_fold"/>
</dbReference>
<feature type="compositionally biased region" description="Basic and acidic residues" evidence="3">
    <location>
        <begin position="250"/>
        <end position="274"/>
    </location>
</feature>
<evidence type="ECO:0000256" key="4">
    <source>
        <dbReference type="SAM" id="Phobius"/>
    </source>
</evidence>
<dbReference type="InterPro" id="IPR000535">
    <property type="entry name" value="MSP_dom"/>
</dbReference>
<evidence type="ECO:0000313" key="6">
    <source>
        <dbReference type="EMBL" id="CAI9275058.1"/>
    </source>
</evidence>
<feature type="region of interest" description="Disordered" evidence="3">
    <location>
        <begin position="151"/>
        <end position="330"/>
    </location>
</feature>
<dbReference type="PROSITE" id="PS50202">
    <property type="entry name" value="MSP"/>
    <property type="match status" value="1"/>
</dbReference>
<evidence type="ECO:0000256" key="3">
    <source>
        <dbReference type="SAM" id="MobiDB-lite"/>
    </source>
</evidence>
<accession>A0AA35YJI3</accession>
<sequence length="467" mass="53318">MHSKINSTNLGFSQEGNMGGKLLELDGSSIKFICEIKKQSTSSVHISNISDEYVAFKVKTTSPKRFCVRPNSGIISPKSECSFTVTMQGLRSHPSEVECKDKFLVQSTVVDSGTKEEDITVDLFSKSSGKYVEEKKLRVVLVSKQDLPVEEHKDKELEKQHANEEDSHKEHKHKVLEKKHANEEEDSCKEHRHKVLDKELPHEASHTEHKHKVLEKEPPNEASHKEQKHKVLEKEPANEASSKEHKHRVMEKEPSNEEHKHEVLEKEPSNEASHKKEHKHKVLEKEPLNEASLKEHKHKVLEKEPSNEVSHEHKHEVLEKEPSNESSIKEDVLVKRDKNVFSVDKQIEDAKEVKSGLTIEESKLSDGNNVPKNSKFKPVKIVKEDPETRLRLSNQLKELKLKESTLENQLKEAKSTISSLTYQNSIIIEAKETLQLELDRRSKKGFSFVFVCGVSLIGLIGGYFSDP</sequence>
<keyword evidence="7" id="KW-1185">Reference proteome</keyword>
<organism evidence="6 7">
    <name type="scientific">Lactuca saligna</name>
    <name type="common">Willowleaf lettuce</name>
    <dbReference type="NCBI Taxonomy" id="75948"/>
    <lineage>
        <taxon>Eukaryota</taxon>
        <taxon>Viridiplantae</taxon>
        <taxon>Streptophyta</taxon>
        <taxon>Embryophyta</taxon>
        <taxon>Tracheophyta</taxon>
        <taxon>Spermatophyta</taxon>
        <taxon>Magnoliopsida</taxon>
        <taxon>eudicotyledons</taxon>
        <taxon>Gunneridae</taxon>
        <taxon>Pentapetalae</taxon>
        <taxon>asterids</taxon>
        <taxon>campanulids</taxon>
        <taxon>Asterales</taxon>
        <taxon>Asteraceae</taxon>
        <taxon>Cichorioideae</taxon>
        <taxon>Cichorieae</taxon>
        <taxon>Lactucinae</taxon>
        <taxon>Lactuca</taxon>
    </lineage>
</organism>
<name>A0AA35YJI3_LACSI</name>
<keyword evidence="4" id="KW-1133">Transmembrane helix</keyword>
<dbReference type="PANTHER" id="PTHR10809:SF148">
    <property type="entry name" value="OS01G0936800 PROTEIN"/>
    <property type="match status" value="1"/>
</dbReference>
<proteinExistence type="inferred from homology"/>
<dbReference type="Proteomes" id="UP001177003">
    <property type="component" value="Chromosome 3"/>
</dbReference>
<keyword evidence="2" id="KW-0175">Coiled coil</keyword>
<evidence type="ECO:0000259" key="5">
    <source>
        <dbReference type="PROSITE" id="PS50202"/>
    </source>
</evidence>
<comment type="similarity">
    <text evidence="1">Belongs to the VAMP-associated protein (VAP) (TC 9.B.17) family.</text>
</comment>